<reference evidence="2" key="1">
    <citation type="submission" date="2016-11" db="UniProtKB">
        <authorList>
            <consortium name="WormBaseParasite"/>
        </authorList>
    </citation>
    <scope>IDENTIFICATION</scope>
</reference>
<protein>
    <submittedName>
        <fullName evidence="2">DUF547 domain-containing protein</fullName>
    </submittedName>
</protein>
<organism evidence="1 2">
    <name type="scientific">Macrostomum lignano</name>
    <dbReference type="NCBI Taxonomy" id="282301"/>
    <lineage>
        <taxon>Eukaryota</taxon>
        <taxon>Metazoa</taxon>
        <taxon>Spiralia</taxon>
        <taxon>Lophotrochozoa</taxon>
        <taxon>Platyhelminthes</taxon>
        <taxon>Rhabditophora</taxon>
        <taxon>Macrostomorpha</taxon>
        <taxon>Macrostomida</taxon>
        <taxon>Macrostomidae</taxon>
        <taxon>Macrostomum</taxon>
    </lineage>
</organism>
<dbReference type="WBParaSite" id="maker-uti_cns_0046644-snap-gene-0.30-mRNA-1">
    <property type="protein sequence ID" value="maker-uti_cns_0046644-snap-gene-0.30-mRNA-1"/>
    <property type="gene ID" value="maker-uti_cns_0046644-snap-gene-0.30"/>
</dbReference>
<dbReference type="Proteomes" id="UP000095280">
    <property type="component" value="Unplaced"/>
</dbReference>
<accession>A0A1I8JBT2</accession>
<dbReference type="AlphaFoldDB" id="A0A1I8JBT2"/>
<proteinExistence type="predicted"/>
<evidence type="ECO:0000313" key="1">
    <source>
        <dbReference type="Proteomes" id="UP000095280"/>
    </source>
</evidence>
<keyword evidence="1" id="KW-1185">Reference proteome</keyword>
<name>A0A1I8JBT2_9PLAT</name>
<evidence type="ECO:0000313" key="2">
    <source>
        <dbReference type="WBParaSite" id="maker-uti_cns_0046644-snap-gene-0.30-mRNA-1"/>
    </source>
</evidence>
<sequence>MLALMFDTGMTNWRHQSFCLPRIPCRSSLNKDILDHDKEKGLIVISKWDNGDPKEIKDKEFDEQVAVLCAAMTCPSPHTDDQLTERHLVCASWNSSLSAAELQLKKLPFHHIEYTCAPNFVFVGAEQNSSIVRRCTQVKQTVTFTTFR</sequence>